<evidence type="ECO:0000313" key="3">
    <source>
        <dbReference type="Proteomes" id="UP000816034"/>
    </source>
</evidence>
<dbReference type="GeneID" id="68102272"/>
<dbReference type="EMBL" id="PYSW02000003">
    <property type="protein sequence ID" value="KAG2393241.1"/>
    <property type="molecule type" value="Genomic_DNA"/>
</dbReference>
<name>A0AA88H3L7_NAELO</name>
<reference evidence="2 3" key="1">
    <citation type="journal article" date="2018" name="BMC Genomics">
        <title>The genome of Naegleria lovaniensis, the basis for a comparative approach to unravel pathogenicity factors of the human pathogenic amoeba N. fowleri.</title>
        <authorList>
            <person name="Liechti N."/>
            <person name="Schurch N."/>
            <person name="Bruggmann R."/>
            <person name="Wittwer M."/>
        </authorList>
    </citation>
    <scope>NUCLEOTIDE SEQUENCE [LARGE SCALE GENOMIC DNA]</scope>
    <source>
        <strain evidence="2 3">ATCC 30569</strain>
    </source>
</reference>
<dbReference type="RefSeq" id="XP_044555135.1">
    <property type="nucleotide sequence ID" value="XM_044700047.1"/>
</dbReference>
<gene>
    <name evidence="2" type="ORF">C9374_009818</name>
</gene>
<dbReference type="AlphaFoldDB" id="A0AA88H3L7"/>
<proteinExistence type="predicted"/>
<dbReference type="Proteomes" id="UP000816034">
    <property type="component" value="Unassembled WGS sequence"/>
</dbReference>
<accession>A0AA88H3L7</accession>
<evidence type="ECO:0000313" key="2">
    <source>
        <dbReference type="EMBL" id="KAG2393241.1"/>
    </source>
</evidence>
<comment type="caution">
    <text evidence="2">The sequence shown here is derived from an EMBL/GenBank/DDBJ whole genome shotgun (WGS) entry which is preliminary data.</text>
</comment>
<feature type="region of interest" description="Disordered" evidence="1">
    <location>
        <begin position="244"/>
        <end position="264"/>
    </location>
</feature>
<evidence type="ECO:0000256" key="1">
    <source>
        <dbReference type="SAM" id="MobiDB-lite"/>
    </source>
</evidence>
<keyword evidence="3" id="KW-1185">Reference proteome</keyword>
<sequence length="264" mass="30407">MTNITSEQVTCAVCSKKSKQDVLISTNTMGGSDLDLRPPPMKRDTMNCWLQRCAHCGYVSYDISVLPENEEGHEGVSLEKVKEIIESEDYVEQLHNSSLSPLANTFLCYAILQDKGFRNYAASGWASLRAAWVCDDGVIHDKFNEEKHLDNAVKCRKKAIYWFEKCRSLSVPFVQQNGTEEMILTDLFRRCRMWEDAEKELQRAQVFKDEIDDFVWKLIEYEMYLVKKQDTECHKVSDAQLNFNKDGDSTVTNENNTAPRSSRD</sequence>
<organism evidence="2 3">
    <name type="scientific">Naegleria lovaniensis</name>
    <name type="common">Amoeba</name>
    <dbReference type="NCBI Taxonomy" id="51637"/>
    <lineage>
        <taxon>Eukaryota</taxon>
        <taxon>Discoba</taxon>
        <taxon>Heterolobosea</taxon>
        <taxon>Tetramitia</taxon>
        <taxon>Eutetramitia</taxon>
        <taxon>Vahlkampfiidae</taxon>
        <taxon>Naegleria</taxon>
    </lineage>
</organism>
<protein>
    <submittedName>
        <fullName evidence="2">Uncharacterized protein</fullName>
    </submittedName>
</protein>